<proteinExistence type="predicted"/>
<dbReference type="EMBL" id="BNEK01000005">
    <property type="protein sequence ID" value="GHJ30189.1"/>
    <property type="molecule type" value="Genomic_DNA"/>
</dbReference>
<evidence type="ECO:0000256" key="1">
    <source>
        <dbReference type="SAM" id="MobiDB-lite"/>
    </source>
</evidence>
<comment type="caution">
    <text evidence="2">The sequence shown here is derived from an EMBL/GenBank/DDBJ whole genome shotgun (WGS) entry which is preliminary data.</text>
</comment>
<accession>A0ABQ3U3K1</accession>
<feature type="compositionally biased region" description="Polar residues" evidence="1">
    <location>
        <begin position="1"/>
        <end position="12"/>
    </location>
</feature>
<dbReference type="Proteomes" id="UP001054854">
    <property type="component" value="Unassembled WGS sequence"/>
</dbReference>
<name>A0ABQ3U3K1_STRHY</name>
<evidence type="ECO:0000313" key="3">
    <source>
        <dbReference type="Proteomes" id="UP001054854"/>
    </source>
</evidence>
<feature type="compositionally biased region" description="Basic and acidic residues" evidence="1">
    <location>
        <begin position="36"/>
        <end position="52"/>
    </location>
</feature>
<keyword evidence="3" id="KW-1185">Reference proteome</keyword>
<gene>
    <name evidence="2" type="ORF">TPA0910_46220</name>
</gene>
<evidence type="ECO:0000313" key="2">
    <source>
        <dbReference type="EMBL" id="GHJ30189.1"/>
    </source>
</evidence>
<organism evidence="2 3">
    <name type="scientific">Streptomyces hygroscopicus</name>
    <dbReference type="NCBI Taxonomy" id="1912"/>
    <lineage>
        <taxon>Bacteria</taxon>
        <taxon>Bacillati</taxon>
        <taxon>Actinomycetota</taxon>
        <taxon>Actinomycetes</taxon>
        <taxon>Kitasatosporales</taxon>
        <taxon>Streptomycetaceae</taxon>
        <taxon>Streptomyces</taxon>
        <taxon>Streptomyces violaceusniger group</taxon>
    </lineage>
</organism>
<feature type="region of interest" description="Disordered" evidence="1">
    <location>
        <begin position="1"/>
        <end position="66"/>
    </location>
</feature>
<reference evidence="2" key="1">
    <citation type="submission" date="2024-05" db="EMBL/GenBank/DDBJ databases">
        <title>Whole genome shotgun sequence of Streptomyces hygroscopicus NBRC 113678.</title>
        <authorList>
            <person name="Komaki H."/>
            <person name="Tamura T."/>
        </authorList>
    </citation>
    <scope>NUCLEOTIDE SEQUENCE</scope>
    <source>
        <strain evidence="2">N11-34</strain>
    </source>
</reference>
<sequence length="66" mass="7205">MAEPSTVVNTSHRPAGADSRTPAIPGMMPARPLRGQPDRERNRAGNREENRAGKTGTRNTDARRLP</sequence>
<protein>
    <submittedName>
        <fullName evidence="2">Uncharacterized protein</fullName>
    </submittedName>
</protein>